<evidence type="ECO:0000313" key="4">
    <source>
        <dbReference type="EMBL" id="TGD79459.1"/>
    </source>
</evidence>
<sequence>MEIPAFALCLGRKSVSDSTTGGIAETQEMLGFCAEYNIVFDVELIRITDINHAYKRMVQGDVRYRFVIDTATI</sequence>
<evidence type="ECO:0008006" key="6">
    <source>
        <dbReference type="Google" id="ProtNLM"/>
    </source>
</evidence>
<name>A0A4Z0MJ17_9BACT</name>
<keyword evidence="2" id="KW-0862">Zinc</keyword>
<evidence type="ECO:0000256" key="3">
    <source>
        <dbReference type="ARBA" id="ARBA00023002"/>
    </source>
</evidence>
<proteinExistence type="predicted"/>
<evidence type="ECO:0000256" key="1">
    <source>
        <dbReference type="ARBA" id="ARBA00022723"/>
    </source>
</evidence>
<dbReference type="Proteomes" id="UP000298284">
    <property type="component" value="Unassembled WGS sequence"/>
</dbReference>
<comment type="caution">
    <text evidence="4">The sequence shown here is derived from an EMBL/GenBank/DDBJ whole genome shotgun (WGS) entry which is preliminary data.</text>
</comment>
<dbReference type="RefSeq" id="WP_135531206.1">
    <property type="nucleotide sequence ID" value="NZ_SRKZ01000004.1"/>
</dbReference>
<reference evidence="4 5" key="1">
    <citation type="submission" date="2019-04" db="EMBL/GenBank/DDBJ databases">
        <authorList>
            <person name="Feng G."/>
            <person name="Zhang J."/>
            <person name="Zhu H."/>
        </authorList>
    </citation>
    <scope>NUCLEOTIDE SEQUENCE [LARGE SCALE GENOMIC DNA]</scope>
    <source>
        <strain evidence="4 5">JCM 19491</strain>
    </source>
</reference>
<gene>
    <name evidence="4" type="ORF">EU557_14620</name>
</gene>
<organism evidence="4 5">
    <name type="scientific">Hymenobacter wooponensis</name>
    <dbReference type="NCBI Taxonomy" id="1525360"/>
    <lineage>
        <taxon>Bacteria</taxon>
        <taxon>Pseudomonadati</taxon>
        <taxon>Bacteroidota</taxon>
        <taxon>Cytophagia</taxon>
        <taxon>Cytophagales</taxon>
        <taxon>Hymenobacteraceae</taxon>
        <taxon>Hymenobacter</taxon>
    </lineage>
</organism>
<keyword evidence="5" id="KW-1185">Reference proteome</keyword>
<keyword evidence="3" id="KW-0560">Oxidoreductase</keyword>
<dbReference type="PANTHER" id="PTHR42683">
    <property type="entry name" value="ALDEHYDE REDUCTASE"/>
    <property type="match status" value="1"/>
</dbReference>
<protein>
    <recommendedName>
        <fullName evidence="6">Alcohol dehydrogenase-like C-terminal domain-containing protein</fullName>
    </recommendedName>
</protein>
<dbReference type="Gene3D" id="3.90.180.10">
    <property type="entry name" value="Medium-chain alcohol dehydrogenases, catalytic domain"/>
    <property type="match status" value="1"/>
</dbReference>
<dbReference type="OrthoDB" id="9806940at2"/>
<evidence type="ECO:0000256" key="2">
    <source>
        <dbReference type="ARBA" id="ARBA00022833"/>
    </source>
</evidence>
<dbReference type="AlphaFoldDB" id="A0A4Z0MJ17"/>
<dbReference type="GO" id="GO:0016616">
    <property type="term" value="F:oxidoreductase activity, acting on the CH-OH group of donors, NAD or NADP as acceptor"/>
    <property type="evidence" value="ECO:0007669"/>
    <property type="project" value="InterPro"/>
</dbReference>
<dbReference type="GO" id="GO:0046872">
    <property type="term" value="F:metal ion binding"/>
    <property type="evidence" value="ECO:0007669"/>
    <property type="project" value="UniProtKB-KW"/>
</dbReference>
<evidence type="ECO:0000313" key="5">
    <source>
        <dbReference type="Proteomes" id="UP000298284"/>
    </source>
</evidence>
<keyword evidence="1" id="KW-0479">Metal-binding</keyword>
<dbReference type="EMBL" id="SRKZ01000004">
    <property type="protein sequence ID" value="TGD79459.1"/>
    <property type="molecule type" value="Genomic_DNA"/>
</dbReference>
<dbReference type="InterPro" id="IPR047109">
    <property type="entry name" value="CAD-like"/>
</dbReference>
<accession>A0A4Z0MJ17</accession>
<dbReference type="Gene3D" id="3.40.50.720">
    <property type="entry name" value="NAD(P)-binding Rossmann-like Domain"/>
    <property type="match status" value="1"/>
</dbReference>